<feature type="compositionally biased region" description="Acidic residues" evidence="3">
    <location>
        <begin position="49"/>
        <end position="60"/>
    </location>
</feature>
<evidence type="ECO:0000256" key="1">
    <source>
        <dbReference type="ARBA" id="ARBA00022884"/>
    </source>
</evidence>
<organism evidence="5 6">
    <name type="scientific">Rhodotorula taiwanensis</name>
    <dbReference type="NCBI Taxonomy" id="741276"/>
    <lineage>
        <taxon>Eukaryota</taxon>
        <taxon>Fungi</taxon>
        <taxon>Dikarya</taxon>
        <taxon>Basidiomycota</taxon>
        <taxon>Pucciniomycotina</taxon>
        <taxon>Microbotryomycetes</taxon>
        <taxon>Sporidiobolales</taxon>
        <taxon>Sporidiobolaceae</taxon>
        <taxon>Rhodotorula</taxon>
    </lineage>
</organism>
<dbReference type="InterPro" id="IPR000504">
    <property type="entry name" value="RRM_dom"/>
</dbReference>
<evidence type="ECO:0000313" key="6">
    <source>
        <dbReference type="Proteomes" id="UP000237144"/>
    </source>
</evidence>
<evidence type="ECO:0000256" key="3">
    <source>
        <dbReference type="SAM" id="MobiDB-lite"/>
    </source>
</evidence>
<dbReference type="OrthoDB" id="4726at2759"/>
<feature type="region of interest" description="Disordered" evidence="3">
    <location>
        <begin position="201"/>
        <end position="246"/>
    </location>
</feature>
<evidence type="ECO:0000313" key="5">
    <source>
        <dbReference type="EMBL" id="POY74349.1"/>
    </source>
</evidence>
<feature type="compositionally biased region" description="Gly residues" evidence="3">
    <location>
        <begin position="98"/>
        <end position="111"/>
    </location>
</feature>
<dbReference type="SMART" id="SM00360">
    <property type="entry name" value="RRM"/>
    <property type="match status" value="1"/>
</dbReference>
<keyword evidence="6" id="KW-1185">Reference proteome</keyword>
<reference evidence="5 6" key="1">
    <citation type="journal article" date="2018" name="Front. Microbiol.">
        <title>Prospects for Fungal Bioremediation of Acidic Radioactive Waste Sites: Characterization and Genome Sequence of Rhodotorula taiwanensis MD1149.</title>
        <authorList>
            <person name="Tkavc R."/>
            <person name="Matrosova V.Y."/>
            <person name="Grichenko O.E."/>
            <person name="Gostincar C."/>
            <person name="Volpe R.P."/>
            <person name="Klimenkova P."/>
            <person name="Gaidamakova E.K."/>
            <person name="Zhou C.E."/>
            <person name="Stewart B.J."/>
            <person name="Lyman M.G."/>
            <person name="Malfatti S.A."/>
            <person name="Rubinfeld B."/>
            <person name="Courtot M."/>
            <person name="Singh J."/>
            <person name="Dalgard C.L."/>
            <person name="Hamilton T."/>
            <person name="Frey K.G."/>
            <person name="Gunde-Cimerman N."/>
            <person name="Dugan L."/>
            <person name="Daly M.J."/>
        </authorList>
    </citation>
    <scope>NUCLEOTIDE SEQUENCE [LARGE SCALE GENOMIC DNA]</scope>
    <source>
        <strain evidence="5 6">MD1149</strain>
    </source>
</reference>
<dbReference type="STRING" id="741276.A0A2S5BC46"/>
<dbReference type="GO" id="GO:0008143">
    <property type="term" value="F:poly(A) binding"/>
    <property type="evidence" value="ECO:0007669"/>
    <property type="project" value="TreeGrafter"/>
</dbReference>
<feature type="region of interest" description="Disordered" evidence="3">
    <location>
        <begin position="1"/>
        <end position="68"/>
    </location>
</feature>
<evidence type="ECO:0000256" key="2">
    <source>
        <dbReference type="PROSITE-ProRule" id="PRU00176"/>
    </source>
</evidence>
<dbReference type="PROSITE" id="PS50102">
    <property type="entry name" value="RRM"/>
    <property type="match status" value="1"/>
</dbReference>
<dbReference type="Gene3D" id="3.30.70.330">
    <property type="match status" value="1"/>
</dbReference>
<dbReference type="AlphaFoldDB" id="A0A2S5BC46"/>
<protein>
    <recommendedName>
        <fullName evidence="4">RRM domain-containing protein</fullName>
    </recommendedName>
</protein>
<dbReference type="PANTHER" id="PTHR23236:SF12">
    <property type="entry name" value="EUKARYOTIC INITIATION FACTOR 4B-RELATED"/>
    <property type="match status" value="1"/>
</dbReference>
<accession>A0A2S5BC46</accession>
<evidence type="ECO:0000259" key="4">
    <source>
        <dbReference type="PROSITE" id="PS50102"/>
    </source>
</evidence>
<name>A0A2S5BC46_9BASI</name>
<gene>
    <name evidence="5" type="ORF">BMF94_2543</name>
</gene>
<dbReference type="SUPFAM" id="SSF54928">
    <property type="entry name" value="RNA-binding domain, RBD"/>
    <property type="match status" value="1"/>
</dbReference>
<keyword evidence="1 2" id="KW-0694">RNA-binding</keyword>
<feature type="compositionally biased region" description="Low complexity" evidence="3">
    <location>
        <begin position="22"/>
        <end position="48"/>
    </location>
</feature>
<sequence length="246" mass="25433">MSADGTSSGRRRSIDDPDSLIASTSPAAAAAPQQQSQLGAPAPSSDAAGGDDDDDADEAEIAAMRARVAEMEAEAQKLREMTAASEAAANGGAASGASGAGANGGGDGAGGEDVNMSDEDRAAVDARSIYVGNVDYGSTPEEIQQHFASCGTINRVTILFDKFTGPKGYAYVEFAEPSLVQNAVLLNESMFRGRQLKVTPKRTNVPGFNQRGRGRGRGGYRGGYQSRGGYSPYARGRGRGRGRGGW</sequence>
<dbReference type="Pfam" id="PF00076">
    <property type="entry name" value="RRM_1"/>
    <property type="match status" value="1"/>
</dbReference>
<dbReference type="EMBL" id="PJQD01000025">
    <property type="protein sequence ID" value="POY74349.1"/>
    <property type="molecule type" value="Genomic_DNA"/>
</dbReference>
<feature type="region of interest" description="Disordered" evidence="3">
    <location>
        <begin position="89"/>
        <end position="116"/>
    </location>
</feature>
<dbReference type="InterPro" id="IPR035979">
    <property type="entry name" value="RBD_domain_sf"/>
</dbReference>
<comment type="caution">
    <text evidence="5">The sequence shown here is derived from an EMBL/GenBank/DDBJ whole genome shotgun (WGS) entry which is preliminary data.</text>
</comment>
<dbReference type="InterPro" id="IPR012677">
    <property type="entry name" value="Nucleotide-bd_a/b_plait_sf"/>
</dbReference>
<dbReference type="GO" id="GO:0005737">
    <property type="term" value="C:cytoplasm"/>
    <property type="evidence" value="ECO:0007669"/>
    <property type="project" value="TreeGrafter"/>
</dbReference>
<dbReference type="PANTHER" id="PTHR23236">
    <property type="entry name" value="EUKARYOTIC TRANSLATION INITIATION FACTOR 4B/4H"/>
    <property type="match status" value="1"/>
</dbReference>
<dbReference type="CDD" id="cd12306">
    <property type="entry name" value="RRM_II_PABPs"/>
    <property type="match status" value="1"/>
</dbReference>
<proteinExistence type="predicted"/>
<feature type="compositionally biased region" description="Basic residues" evidence="3">
    <location>
        <begin position="236"/>
        <end position="246"/>
    </location>
</feature>
<dbReference type="Proteomes" id="UP000237144">
    <property type="component" value="Unassembled WGS sequence"/>
</dbReference>
<feature type="domain" description="RRM" evidence="4">
    <location>
        <begin position="127"/>
        <end position="203"/>
    </location>
</feature>